<sequence length="72" mass="8486">LLPQEHNESEDVESKILYNDMANKLRDLGNEWYDIQLEKQKSVIKEILDEMDGVQLTANEDRFETCQQAMNK</sequence>
<keyword evidence="2" id="KW-1185">Reference proteome</keyword>
<dbReference type="OrthoDB" id="534815at2759"/>
<name>A0A9N9K5A4_9GLOM</name>
<dbReference type="Proteomes" id="UP000789396">
    <property type="component" value="Unassembled WGS sequence"/>
</dbReference>
<organism evidence="1 2">
    <name type="scientific">Racocetra fulgida</name>
    <dbReference type="NCBI Taxonomy" id="60492"/>
    <lineage>
        <taxon>Eukaryota</taxon>
        <taxon>Fungi</taxon>
        <taxon>Fungi incertae sedis</taxon>
        <taxon>Mucoromycota</taxon>
        <taxon>Glomeromycotina</taxon>
        <taxon>Glomeromycetes</taxon>
        <taxon>Diversisporales</taxon>
        <taxon>Gigasporaceae</taxon>
        <taxon>Racocetra</taxon>
    </lineage>
</organism>
<evidence type="ECO:0000313" key="1">
    <source>
        <dbReference type="EMBL" id="CAG8810964.1"/>
    </source>
</evidence>
<proteinExistence type="predicted"/>
<gene>
    <name evidence="1" type="ORF">RFULGI_LOCUS18750</name>
</gene>
<protein>
    <submittedName>
        <fullName evidence="1">18186_t:CDS:1</fullName>
    </submittedName>
</protein>
<evidence type="ECO:0000313" key="2">
    <source>
        <dbReference type="Proteomes" id="UP000789396"/>
    </source>
</evidence>
<feature type="non-terminal residue" evidence="1">
    <location>
        <position position="72"/>
    </location>
</feature>
<accession>A0A9N9K5A4</accession>
<feature type="non-terminal residue" evidence="1">
    <location>
        <position position="1"/>
    </location>
</feature>
<dbReference type="AlphaFoldDB" id="A0A9N9K5A4"/>
<dbReference type="EMBL" id="CAJVPZ010084791">
    <property type="protein sequence ID" value="CAG8810964.1"/>
    <property type="molecule type" value="Genomic_DNA"/>
</dbReference>
<dbReference type="Gene3D" id="1.10.357.150">
    <property type="match status" value="1"/>
</dbReference>
<dbReference type="InterPro" id="IPR046362">
    <property type="entry name" value="Zw10/DSL1_C_sf"/>
</dbReference>
<reference evidence="1" key="1">
    <citation type="submission" date="2021-06" db="EMBL/GenBank/DDBJ databases">
        <authorList>
            <person name="Kallberg Y."/>
            <person name="Tangrot J."/>
            <person name="Rosling A."/>
        </authorList>
    </citation>
    <scope>NUCLEOTIDE SEQUENCE</scope>
    <source>
        <strain evidence="1">IN212</strain>
    </source>
</reference>
<comment type="caution">
    <text evidence="1">The sequence shown here is derived from an EMBL/GenBank/DDBJ whole genome shotgun (WGS) entry which is preliminary data.</text>
</comment>